<dbReference type="Proteomes" id="UP000789342">
    <property type="component" value="Unassembled WGS sequence"/>
</dbReference>
<dbReference type="InterPro" id="IPR000195">
    <property type="entry name" value="Rab-GAP-TBC_dom"/>
</dbReference>
<dbReference type="PANTHER" id="PTHR22957:SF26">
    <property type="entry name" value="LD44506P"/>
    <property type="match status" value="1"/>
</dbReference>
<dbReference type="PROSITE" id="PS50086">
    <property type="entry name" value="TBC_RABGAP"/>
    <property type="match status" value="1"/>
</dbReference>
<dbReference type="FunFam" id="1.10.472.80:FF:000001">
    <property type="entry name" value="TBC1 domain family member 22B"/>
    <property type="match status" value="1"/>
</dbReference>
<evidence type="ECO:0000313" key="3">
    <source>
        <dbReference type="Proteomes" id="UP000789342"/>
    </source>
</evidence>
<dbReference type="GO" id="GO:0005096">
    <property type="term" value="F:GTPase activator activity"/>
    <property type="evidence" value="ECO:0007669"/>
    <property type="project" value="TreeGrafter"/>
</dbReference>
<dbReference type="GO" id="GO:0005794">
    <property type="term" value="C:Golgi apparatus"/>
    <property type="evidence" value="ECO:0007669"/>
    <property type="project" value="TreeGrafter"/>
</dbReference>
<keyword evidence="3" id="KW-1185">Reference proteome</keyword>
<accession>A0A9N9N8X0</accession>
<reference evidence="2" key="1">
    <citation type="submission" date="2021-06" db="EMBL/GenBank/DDBJ databases">
        <authorList>
            <person name="Kallberg Y."/>
            <person name="Tangrot J."/>
            <person name="Rosling A."/>
        </authorList>
    </citation>
    <scope>NUCLEOTIDE SEQUENCE</scope>
    <source>
        <strain evidence="2">CL551</strain>
    </source>
</reference>
<dbReference type="PANTHER" id="PTHR22957">
    <property type="entry name" value="TBC1 DOMAIN FAMILY MEMBER GTPASE-ACTIVATING PROTEIN"/>
    <property type="match status" value="1"/>
</dbReference>
<dbReference type="Gene3D" id="1.10.472.80">
    <property type="entry name" value="Ypt/Rab-GAP domain of gyp1p, domain 3"/>
    <property type="match status" value="1"/>
</dbReference>
<dbReference type="SUPFAM" id="SSF47923">
    <property type="entry name" value="Ypt/Rab-GAP domain of gyp1p"/>
    <property type="match status" value="1"/>
</dbReference>
<evidence type="ECO:0000259" key="1">
    <source>
        <dbReference type="PROSITE" id="PS50086"/>
    </source>
</evidence>
<dbReference type="InterPro" id="IPR035969">
    <property type="entry name" value="Rab-GAP_TBC_sf"/>
</dbReference>
<dbReference type="EMBL" id="CAJVPV010019919">
    <property type="protein sequence ID" value="CAG8712991.1"/>
    <property type="molecule type" value="Genomic_DNA"/>
</dbReference>
<comment type="caution">
    <text evidence="2">The sequence shown here is derived from an EMBL/GenBank/DDBJ whole genome shotgun (WGS) entry which is preliminary data.</text>
</comment>
<protein>
    <submittedName>
        <fullName evidence="2">5665_t:CDS:1</fullName>
    </submittedName>
</protein>
<dbReference type="AlphaFoldDB" id="A0A9N9N8X0"/>
<organism evidence="2 3">
    <name type="scientific">Acaulospora morrowiae</name>
    <dbReference type="NCBI Taxonomy" id="94023"/>
    <lineage>
        <taxon>Eukaryota</taxon>
        <taxon>Fungi</taxon>
        <taxon>Fungi incertae sedis</taxon>
        <taxon>Mucoromycota</taxon>
        <taxon>Glomeromycotina</taxon>
        <taxon>Glomeromycetes</taxon>
        <taxon>Diversisporales</taxon>
        <taxon>Acaulosporaceae</taxon>
        <taxon>Acaulospora</taxon>
    </lineage>
</organism>
<feature type="non-terminal residue" evidence="2">
    <location>
        <position position="165"/>
    </location>
</feature>
<gene>
    <name evidence="2" type="ORF">AMORRO_LOCUS12818</name>
</gene>
<sequence>EGLTVIEADSFWCLSKLLDGIPDNYTFAQPGIQRQINKLKDLINRIDEPLATHLQEEGLEFIQFAFRWMNCLLMREMSLKNTIRMWDSYLAEGPDGFSEFHLYVCAAFLVKWSNKIRSMDFQGIMMFLQSLPTSDWNEKDIELLLSEAYMWKSLFHNAPSHLSRA</sequence>
<feature type="domain" description="Rab-GAP TBC" evidence="1">
    <location>
        <begin position="1"/>
        <end position="93"/>
    </location>
</feature>
<dbReference type="OrthoDB" id="26371at2759"/>
<dbReference type="Pfam" id="PF00566">
    <property type="entry name" value="RabGAP-TBC"/>
    <property type="match status" value="1"/>
</dbReference>
<name>A0A9N9N8X0_9GLOM</name>
<proteinExistence type="predicted"/>
<evidence type="ECO:0000313" key="2">
    <source>
        <dbReference type="EMBL" id="CAG8712991.1"/>
    </source>
</evidence>